<organism evidence="7 8">
    <name type="scientific">Oceaniradius stylonematis</name>
    <dbReference type="NCBI Taxonomy" id="2184161"/>
    <lineage>
        <taxon>Bacteria</taxon>
        <taxon>Pseudomonadati</taxon>
        <taxon>Pseudomonadota</taxon>
        <taxon>Alphaproteobacteria</taxon>
        <taxon>Hyphomicrobiales</taxon>
        <taxon>Ahrensiaceae</taxon>
        <taxon>Oceaniradius</taxon>
    </lineage>
</organism>
<dbReference type="InterPro" id="IPR037185">
    <property type="entry name" value="EmrE-like"/>
</dbReference>
<sequence>MSPRDIALAVFVVSMWGLGFTVLKPTMAQFPPILIMAVSFTATALLLMAFERRRPATGHLAAACIALFAVSGQAALIFTALSGLEASTGVIIAQFQVPLAVLWAWLLRTEPFQPSKLVAFVIALCGVMIIAGLPADRPAPGFVALMIAGGAVWGLGQALIAKLGRDDGAVLLKRVALHGAAQLILFTLLFEDGQWTALTTGSPAAWAGLAFIALVAFALAYVIWFDLMRRNPVSQVTPFVMLMPAVSVVASIVFLGERPGFAVFAGGALILSGLALSSGVVRMTGEGATSDGR</sequence>
<proteinExistence type="predicted"/>
<dbReference type="AlphaFoldDB" id="A0A3A8AJK9"/>
<feature type="transmembrane region" description="Helical" evidence="5">
    <location>
        <begin position="171"/>
        <end position="190"/>
    </location>
</feature>
<dbReference type="GO" id="GO:0016020">
    <property type="term" value="C:membrane"/>
    <property type="evidence" value="ECO:0007669"/>
    <property type="project" value="UniProtKB-SubCell"/>
</dbReference>
<feature type="domain" description="EamA" evidence="6">
    <location>
        <begin position="144"/>
        <end position="278"/>
    </location>
</feature>
<feature type="transmembrane region" description="Helical" evidence="5">
    <location>
        <begin position="205"/>
        <end position="224"/>
    </location>
</feature>
<dbReference type="InterPro" id="IPR050638">
    <property type="entry name" value="AA-Vitamin_Transporters"/>
</dbReference>
<evidence type="ECO:0000259" key="6">
    <source>
        <dbReference type="Pfam" id="PF00892"/>
    </source>
</evidence>
<feature type="transmembrane region" description="Helical" evidence="5">
    <location>
        <begin position="141"/>
        <end position="159"/>
    </location>
</feature>
<evidence type="ECO:0000256" key="5">
    <source>
        <dbReference type="SAM" id="Phobius"/>
    </source>
</evidence>
<dbReference type="Proteomes" id="UP000246132">
    <property type="component" value="Unassembled WGS sequence"/>
</dbReference>
<keyword evidence="4 5" id="KW-0472">Membrane</keyword>
<gene>
    <name evidence="7" type="ORF">DEM25_015025</name>
</gene>
<feature type="domain" description="EamA" evidence="6">
    <location>
        <begin position="6"/>
        <end position="130"/>
    </location>
</feature>
<dbReference type="Gene3D" id="1.10.3730.20">
    <property type="match status" value="1"/>
</dbReference>
<keyword evidence="8" id="KW-1185">Reference proteome</keyword>
<protein>
    <submittedName>
        <fullName evidence="7">DMT family transporter</fullName>
    </submittedName>
</protein>
<accession>A0A3A8AJK9</accession>
<dbReference type="SUPFAM" id="SSF103481">
    <property type="entry name" value="Multidrug resistance efflux transporter EmrE"/>
    <property type="match status" value="2"/>
</dbReference>
<reference evidence="7 8" key="1">
    <citation type="journal article" date="2018" name="Int. J. Syst. Bacteriol.">
        <title>Oceaniradius stylonemae gen. nov., sp. nov., isolated from a red alga, Stylonema cornu-cervi.</title>
        <authorList>
            <person name="Jeong S."/>
        </authorList>
    </citation>
    <scope>NUCLEOTIDE SEQUENCE [LARGE SCALE GENOMIC DNA]</scope>
    <source>
        <strain evidence="7 8">StC1</strain>
    </source>
</reference>
<dbReference type="Pfam" id="PF00892">
    <property type="entry name" value="EamA"/>
    <property type="match status" value="2"/>
</dbReference>
<dbReference type="EMBL" id="QFWV02000008">
    <property type="protein sequence ID" value="RKF05881.1"/>
    <property type="molecule type" value="Genomic_DNA"/>
</dbReference>
<evidence type="ECO:0000313" key="7">
    <source>
        <dbReference type="EMBL" id="RKF05881.1"/>
    </source>
</evidence>
<feature type="transmembrane region" description="Helical" evidence="5">
    <location>
        <begin position="7"/>
        <end position="23"/>
    </location>
</feature>
<evidence type="ECO:0000256" key="4">
    <source>
        <dbReference type="ARBA" id="ARBA00023136"/>
    </source>
</evidence>
<dbReference type="PANTHER" id="PTHR32322">
    <property type="entry name" value="INNER MEMBRANE TRANSPORTER"/>
    <property type="match status" value="1"/>
</dbReference>
<feature type="transmembrane region" description="Helical" evidence="5">
    <location>
        <begin position="60"/>
        <end position="80"/>
    </location>
</feature>
<feature type="transmembrane region" description="Helical" evidence="5">
    <location>
        <begin position="29"/>
        <end position="48"/>
    </location>
</feature>
<name>A0A3A8AJK9_9HYPH</name>
<feature type="transmembrane region" description="Helical" evidence="5">
    <location>
        <begin position="117"/>
        <end position="135"/>
    </location>
</feature>
<keyword evidence="3 5" id="KW-1133">Transmembrane helix</keyword>
<feature type="transmembrane region" description="Helical" evidence="5">
    <location>
        <begin position="236"/>
        <end position="255"/>
    </location>
</feature>
<feature type="transmembrane region" description="Helical" evidence="5">
    <location>
        <begin position="261"/>
        <end position="281"/>
    </location>
</feature>
<dbReference type="InterPro" id="IPR000620">
    <property type="entry name" value="EamA_dom"/>
</dbReference>
<evidence type="ECO:0000313" key="8">
    <source>
        <dbReference type="Proteomes" id="UP000246132"/>
    </source>
</evidence>
<keyword evidence="2 5" id="KW-0812">Transmembrane</keyword>
<dbReference type="PANTHER" id="PTHR32322:SF9">
    <property type="entry name" value="AMINO-ACID METABOLITE EFFLUX PUMP-RELATED"/>
    <property type="match status" value="1"/>
</dbReference>
<evidence type="ECO:0000256" key="2">
    <source>
        <dbReference type="ARBA" id="ARBA00022692"/>
    </source>
</evidence>
<dbReference type="RefSeq" id="WP_109768250.1">
    <property type="nucleotide sequence ID" value="NZ_QFWV02000008.1"/>
</dbReference>
<dbReference type="OrthoDB" id="7158585at2"/>
<evidence type="ECO:0000256" key="1">
    <source>
        <dbReference type="ARBA" id="ARBA00004141"/>
    </source>
</evidence>
<comment type="subcellular location">
    <subcellularLocation>
        <location evidence="1">Membrane</location>
        <topology evidence="1">Multi-pass membrane protein</topology>
    </subcellularLocation>
</comment>
<feature type="transmembrane region" description="Helical" evidence="5">
    <location>
        <begin position="86"/>
        <end position="105"/>
    </location>
</feature>
<evidence type="ECO:0000256" key="3">
    <source>
        <dbReference type="ARBA" id="ARBA00022989"/>
    </source>
</evidence>
<comment type="caution">
    <text evidence="7">The sequence shown here is derived from an EMBL/GenBank/DDBJ whole genome shotgun (WGS) entry which is preliminary data.</text>
</comment>